<feature type="transmembrane region" description="Helical" evidence="2">
    <location>
        <begin position="159"/>
        <end position="182"/>
    </location>
</feature>
<protein>
    <submittedName>
        <fullName evidence="5">Putative membrane protein</fullName>
    </submittedName>
</protein>
<name>A0A370IIK8_9NOCA</name>
<feature type="transmembrane region" description="Helical" evidence="2">
    <location>
        <begin position="52"/>
        <end position="75"/>
    </location>
</feature>
<keyword evidence="2" id="KW-0812">Transmembrane</keyword>
<evidence type="ECO:0000256" key="2">
    <source>
        <dbReference type="SAM" id="Phobius"/>
    </source>
</evidence>
<dbReference type="AlphaFoldDB" id="A0A370IIK8"/>
<keyword evidence="2" id="KW-0472">Membrane</keyword>
<evidence type="ECO:0000256" key="1">
    <source>
        <dbReference type="SAM" id="MobiDB-lite"/>
    </source>
</evidence>
<dbReference type="InterPro" id="IPR027788">
    <property type="entry name" value="Alpha/beta-hydrolase_N_dom"/>
</dbReference>
<gene>
    <name evidence="5" type="ORF">DFR76_101862</name>
</gene>
<feature type="transmembrane region" description="Helical" evidence="2">
    <location>
        <begin position="128"/>
        <end position="147"/>
    </location>
</feature>
<dbReference type="RefSeq" id="WP_307596225.1">
    <property type="nucleotide sequence ID" value="NZ_QQBC01000001.1"/>
</dbReference>
<feature type="domain" description="Alpha/beta-hydrolase catalytic" evidence="3">
    <location>
        <begin position="237"/>
        <end position="383"/>
    </location>
</feature>
<reference evidence="5 6" key="1">
    <citation type="submission" date="2018-07" db="EMBL/GenBank/DDBJ databases">
        <title>Genomic Encyclopedia of Type Strains, Phase IV (KMG-IV): sequencing the most valuable type-strain genomes for metagenomic binning, comparative biology and taxonomic classification.</title>
        <authorList>
            <person name="Goeker M."/>
        </authorList>
    </citation>
    <scope>NUCLEOTIDE SEQUENCE [LARGE SCALE GENOMIC DNA]</scope>
    <source>
        <strain evidence="5 6">DSM 44290</strain>
    </source>
</reference>
<dbReference type="InterPro" id="IPR029058">
    <property type="entry name" value="AB_hydrolase_fold"/>
</dbReference>
<dbReference type="Proteomes" id="UP000254869">
    <property type="component" value="Unassembled WGS sequence"/>
</dbReference>
<organism evidence="5 6">
    <name type="scientific">Nocardia pseudobrasiliensis</name>
    <dbReference type="NCBI Taxonomy" id="45979"/>
    <lineage>
        <taxon>Bacteria</taxon>
        <taxon>Bacillati</taxon>
        <taxon>Actinomycetota</taxon>
        <taxon>Actinomycetes</taxon>
        <taxon>Mycobacteriales</taxon>
        <taxon>Nocardiaceae</taxon>
        <taxon>Nocardia</taxon>
    </lineage>
</organism>
<dbReference type="Pfam" id="PF10081">
    <property type="entry name" value="Abhydrolase_9"/>
    <property type="match status" value="2"/>
</dbReference>
<dbReference type="STRING" id="1210086.GCA_001613105_00715"/>
<feature type="region of interest" description="Disordered" evidence="1">
    <location>
        <begin position="1"/>
        <end position="26"/>
    </location>
</feature>
<feature type="domain" description="Alpha/beta-hydrolase catalytic" evidence="3">
    <location>
        <begin position="391"/>
        <end position="455"/>
    </location>
</feature>
<keyword evidence="6" id="KW-1185">Reference proteome</keyword>
<keyword evidence="2" id="KW-1133">Transmembrane helix</keyword>
<dbReference type="Pfam" id="PF15420">
    <property type="entry name" value="Abhydrolase_9_N"/>
    <property type="match status" value="1"/>
</dbReference>
<feature type="transmembrane region" description="Helical" evidence="2">
    <location>
        <begin position="87"/>
        <end position="108"/>
    </location>
</feature>
<proteinExistence type="predicted"/>
<evidence type="ECO:0000313" key="6">
    <source>
        <dbReference type="Proteomes" id="UP000254869"/>
    </source>
</evidence>
<dbReference type="EMBL" id="QQBC01000001">
    <property type="protein sequence ID" value="RDI69324.1"/>
    <property type="molecule type" value="Genomic_DNA"/>
</dbReference>
<feature type="transmembrane region" description="Helical" evidence="2">
    <location>
        <begin position="27"/>
        <end position="46"/>
    </location>
</feature>
<dbReference type="InterPro" id="IPR027787">
    <property type="entry name" value="Alpha/beta-hydrolase_catalytic"/>
</dbReference>
<dbReference type="SUPFAM" id="SSF53474">
    <property type="entry name" value="alpha/beta-Hydrolases"/>
    <property type="match status" value="1"/>
</dbReference>
<comment type="caution">
    <text evidence="5">The sequence shown here is derived from an EMBL/GenBank/DDBJ whole genome shotgun (WGS) entry which is preliminary data.</text>
</comment>
<sequence>MTSTITSVAVRPEPVRGPSRRPRAPRIGSSLAVTVGLTASLAPGLLPRTAEAQAVVSGLLVAVCVAVAGAARMVLRRWGFDINRAWARYRLPAALVGVVVVTGAVTHAWHWQNGLRAAMDFAPVGFGYWVRCGLLTAVIAGSSVGLARGLRWLARRLGFARSAGLAVVAVLATQFALLPAVVDWRRSAYAAANAEVDPTLVQPVSHTRSGSADSAVSWPSLGAEGRKFVSGQPARGVRVYVGTESAPDLNSRVALALRELERSGGLDRAHLVMVVPTGSGWIDANAAAGLDQRFGGDVALIGLQYSEAPSWATFIFGRAAAEQSARALFTALEQRLSIMRHPPRLYLYGQSLGATAGSAVFTDDPDQRHRLCAALYAGPPADRVHHAGATILANSSDPVVQWSPQLLWRAPNLTDTRPDAPHPQWLPILSFIQTSADLLSALAPSAGHGHRYGTDQGTALGAC</sequence>
<evidence type="ECO:0000259" key="4">
    <source>
        <dbReference type="Pfam" id="PF15420"/>
    </source>
</evidence>
<evidence type="ECO:0000259" key="3">
    <source>
        <dbReference type="Pfam" id="PF10081"/>
    </source>
</evidence>
<evidence type="ECO:0000313" key="5">
    <source>
        <dbReference type="EMBL" id="RDI69324.1"/>
    </source>
</evidence>
<accession>A0A370IIK8</accession>
<feature type="domain" description="Alpha/beta-hydrolase N-terminal" evidence="4">
    <location>
        <begin position="41"/>
        <end position="233"/>
    </location>
</feature>